<evidence type="ECO:0000256" key="2">
    <source>
        <dbReference type="ARBA" id="ARBA00022448"/>
    </source>
</evidence>
<keyword evidence="2" id="KW-0813">Transport</keyword>
<dbReference type="Gene3D" id="1.20.1720.10">
    <property type="entry name" value="Multidrug resistance protein D"/>
    <property type="match status" value="1"/>
</dbReference>
<dbReference type="GO" id="GO:0005886">
    <property type="term" value="C:plasma membrane"/>
    <property type="evidence" value="ECO:0007669"/>
    <property type="project" value="UniProtKB-SubCell"/>
</dbReference>
<dbReference type="KEGG" id="eke:EK0264_13765"/>
<evidence type="ECO:0000256" key="5">
    <source>
        <dbReference type="ARBA" id="ARBA00022989"/>
    </source>
</evidence>
<dbReference type="AlphaFoldDB" id="A0A7L4YQ96"/>
<dbReference type="OrthoDB" id="7375466at2"/>
<protein>
    <submittedName>
        <fullName evidence="9">MFS transporter</fullName>
    </submittedName>
</protein>
<dbReference type="InterPro" id="IPR036259">
    <property type="entry name" value="MFS_trans_sf"/>
</dbReference>
<dbReference type="Pfam" id="PF07690">
    <property type="entry name" value="MFS_1"/>
    <property type="match status" value="1"/>
</dbReference>
<accession>A0A7L4YQ96</accession>
<dbReference type="EMBL" id="CP047156">
    <property type="protein sequence ID" value="QHC01248.1"/>
    <property type="molecule type" value="Genomic_DNA"/>
</dbReference>
<dbReference type="PANTHER" id="PTHR42718">
    <property type="entry name" value="MAJOR FACILITATOR SUPERFAMILY MULTIDRUG TRANSPORTER MFSC"/>
    <property type="match status" value="1"/>
</dbReference>
<feature type="transmembrane region" description="Helical" evidence="7">
    <location>
        <begin position="49"/>
        <end position="68"/>
    </location>
</feature>
<dbReference type="InterPro" id="IPR020846">
    <property type="entry name" value="MFS_dom"/>
</dbReference>
<dbReference type="InterPro" id="IPR011701">
    <property type="entry name" value="MFS"/>
</dbReference>
<evidence type="ECO:0000256" key="3">
    <source>
        <dbReference type="ARBA" id="ARBA00022475"/>
    </source>
</evidence>
<evidence type="ECO:0000313" key="9">
    <source>
        <dbReference type="EMBL" id="QHC01248.1"/>
    </source>
</evidence>
<evidence type="ECO:0000256" key="7">
    <source>
        <dbReference type="SAM" id="Phobius"/>
    </source>
</evidence>
<evidence type="ECO:0000313" key="10">
    <source>
        <dbReference type="Proteomes" id="UP000463857"/>
    </source>
</evidence>
<dbReference type="PANTHER" id="PTHR42718:SF46">
    <property type="entry name" value="BLR6921 PROTEIN"/>
    <property type="match status" value="1"/>
</dbReference>
<dbReference type="InterPro" id="IPR005829">
    <property type="entry name" value="Sugar_transporter_CS"/>
</dbReference>
<keyword evidence="10" id="KW-1185">Reference proteome</keyword>
<comment type="subcellular location">
    <subcellularLocation>
        <location evidence="1">Cell membrane</location>
        <topology evidence="1">Multi-pass membrane protein</topology>
    </subcellularLocation>
</comment>
<sequence length="110" mass="11508">MPTTHAAAVRHTGVLLASVALAQMLIGIDYNIVFVALPQIQQLGFSDAALQWVISSYAIGFGGFLLLGGRLVDYLGRRRMFLTGASLYAVGSVIGGLAANEAMLIGGRAI</sequence>
<dbReference type="PROSITE" id="PS00216">
    <property type="entry name" value="SUGAR_TRANSPORT_1"/>
    <property type="match status" value="1"/>
</dbReference>
<keyword evidence="6 7" id="KW-0472">Membrane</keyword>
<proteinExistence type="predicted"/>
<name>A0A7L4YQ96_9ACTN</name>
<evidence type="ECO:0000256" key="1">
    <source>
        <dbReference type="ARBA" id="ARBA00004651"/>
    </source>
</evidence>
<reference evidence="9 10" key="1">
    <citation type="journal article" date="2018" name="Int. J. Syst. Evol. Microbiol.">
        <title>Epidermidibacterium keratini gen. nov., sp. nov., a member of the family Sporichthyaceae, isolated from keratin epidermis.</title>
        <authorList>
            <person name="Lee D.G."/>
            <person name="Trujillo M.E."/>
            <person name="Kang S."/>
            <person name="Nam J.J."/>
            <person name="Kim Y.J."/>
        </authorList>
    </citation>
    <scope>NUCLEOTIDE SEQUENCE [LARGE SCALE GENOMIC DNA]</scope>
    <source>
        <strain evidence="9 10">EPI-7</strain>
    </source>
</reference>
<evidence type="ECO:0000256" key="4">
    <source>
        <dbReference type="ARBA" id="ARBA00022692"/>
    </source>
</evidence>
<keyword evidence="5 7" id="KW-1133">Transmembrane helix</keyword>
<keyword evidence="4 7" id="KW-0812">Transmembrane</keyword>
<dbReference type="InParanoid" id="A0A7L4YQ96"/>
<dbReference type="GO" id="GO:0022857">
    <property type="term" value="F:transmembrane transporter activity"/>
    <property type="evidence" value="ECO:0007669"/>
    <property type="project" value="InterPro"/>
</dbReference>
<evidence type="ECO:0000259" key="8">
    <source>
        <dbReference type="PROSITE" id="PS50850"/>
    </source>
</evidence>
<feature type="domain" description="Major facilitator superfamily (MFS) profile" evidence="8">
    <location>
        <begin position="15"/>
        <end position="110"/>
    </location>
</feature>
<gene>
    <name evidence="9" type="ORF">EK0264_13765</name>
</gene>
<evidence type="ECO:0000256" key="6">
    <source>
        <dbReference type="ARBA" id="ARBA00023136"/>
    </source>
</evidence>
<dbReference type="Proteomes" id="UP000463857">
    <property type="component" value="Chromosome"/>
</dbReference>
<feature type="transmembrane region" description="Helical" evidence="7">
    <location>
        <begin position="12"/>
        <end position="37"/>
    </location>
</feature>
<feature type="transmembrane region" description="Helical" evidence="7">
    <location>
        <begin position="80"/>
        <end position="99"/>
    </location>
</feature>
<organism evidence="9 10">
    <name type="scientific">Epidermidibacterium keratini</name>
    <dbReference type="NCBI Taxonomy" id="1891644"/>
    <lineage>
        <taxon>Bacteria</taxon>
        <taxon>Bacillati</taxon>
        <taxon>Actinomycetota</taxon>
        <taxon>Actinomycetes</taxon>
        <taxon>Sporichthyales</taxon>
        <taxon>Sporichthyaceae</taxon>
        <taxon>Epidermidibacterium</taxon>
    </lineage>
</organism>
<keyword evidence="3" id="KW-1003">Cell membrane</keyword>
<dbReference type="SUPFAM" id="SSF103473">
    <property type="entry name" value="MFS general substrate transporter"/>
    <property type="match status" value="1"/>
</dbReference>
<dbReference type="PROSITE" id="PS50850">
    <property type="entry name" value="MFS"/>
    <property type="match status" value="1"/>
</dbReference>